<dbReference type="Gene3D" id="3.40.50.2300">
    <property type="match status" value="1"/>
</dbReference>
<dbReference type="AlphaFoldDB" id="X0XNK5"/>
<dbReference type="InterPro" id="IPR000014">
    <property type="entry name" value="PAS"/>
</dbReference>
<dbReference type="EMBL" id="BARS01037479">
    <property type="protein sequence ID" value="GAG26521.1"/>
    <property type="molecule type" value="Genomic_DNA"/>
</dbReference>
<dbReference type="InterPro" id="IPR035965">
    <property type="entry name" value="PAS-like_dom_sf"/>
</dbReference>
<protein>
    <recommendedName>
        <fullName evidence="6">PAS domain S-box protein</fullName>
    </recommendedName>
</protein>
<sequence>RALTVRELKKEFEIQVEEIIDAEGFAHALEEGSFDIVIIDYQLRWSNGLEISGKIKSRYPDCTVIMFTATGDEEIAVEAMKNGLDDYVLKSPKHFKRLPAAVKAAIKKAQEHQAVREAEEAFRDSEERYRQLVELSPDTIAVHSEDKIVFINPAGARLVGAANPEQLIGKPIMDFIHPDYQEIIKERVREMREAGRKAPLIEEKFIRLDGTDVDVEVVAMPFTYQGKPAVQVVARDITQRKLAEEQIKASLKEKEV</sequence>
<dbReference type="CDD" id="cd00156">
    <property type="entry name" value="REC"/>
    <property type="match status" value="1"/>
</dbReference>
<dbReference type="PROSITE" id="PS50112">
    <property type="entry name" value="PAS"/>
    <property type="match status" value="1"/>
</dbReference>
<dbReference type="InterPro" id="IPR052155">
    <property type="entry name" value="Biofilm_reg_signaling"/>
</dbReference>
<proteinExistence type="predicted"/>
<dbReference type="PROSITE" id="PS50113">
    <property type="entry name" value="PAC"/>
    <property type="match status" value="1"/>
</dbReference>
<feature type="domain" description="PAC" evidence="4">
    <location>
        <begin position="199"/>
        <end position="249"/>
    </location>
</feature>
<dbReference type="InterPro" id="IPR001789">
    <property type="entry name" value="Sig_transdc_resp-reg_receiver"/>
</dbReference>
<feature type="non-terminal residue" evidence="5">
    <location>
        <position position="1"/>
    </location>
</feature>
<keyword evidence="1" id="KW-0175">Coiled coil</keyword>
<dbReference type="PANTHER" id="PTHR44757">
    <property type="entry name" value="DIGUANYLATE CYCLASE DGCP"/>
    <property type="match status" value="1"/>
</dbReference>
<comment type="caution">
    <text evidence="5">The sequence shown here is derived from an EMBL/GenBank/DDBJ whole genome shotgun (WGS) entry which is preliminary data.</text>
</comment>
<dbReference type="Gene3D" id="3.30.450.20">
    <property type="entry name" value="PAS domain"/>
    <property type="match status" value="1"/>
</dbReference>
<gene>
    <name evidence="5" type="ORF">S01H1_57469</name>
</gene>
<evidence type="ECO:0000256" key="1">
    <source>
        <dbReference type="SAM" id="Coils"/>
    </source>
</evidence>
<dbReference type="InterPro" id="IPR000700">
    <property type="entry name" value="PAS-assoc_C"/>
</dbReference>
<feature type="non-terminal residue" evidence="5">
    <location>
        <position position="256"/>
    </location>
</feature>
<evidence type="ECO:0000313" key="5">
    <source>
        <dbReference type="EMBL" id="GAG26521.1"/>
    </source>
</evidence>
<name>X0XNK5_9ZZZZ</name>
<evidence type="ECO:0000259" key="3">
    <source>
        <dbReference type="PROSITE" id="PS50112"/>
    </source>
</evidence>
<dbReference type="PROSITE" id="PS50110">
    <property type="entry name" value="RESPONSE_REGULATORY"/>
    <property type="match status" value="1"/>
</dbReference>
<dbReference type="Pfam" id="PF00072">
    <property type="entry name" value="Response_reg"/>
    <property type="match status" value="1"/>
</dbReference>
<dbReference type="InterPro" id="IPR011006">
    <property type="entry name" value="CheY-like_superfamily"/>
</dbReference>
<organism evidence="5">
    <name type="scientific">marine sediment metagenome</name>
    <dbReference type="NCBI Taxonomy" id="412755"/>
    <lineage>
        <taxon>unclassified sequences</taxon>
        <taxon>metagenomes</taxon>
        <taxon>ecological metagenomes</taxon>
    </lineage>
</organism>
<evidence type="ECO:0000259" key="4">
    <source>
        <dbReference type="PROSITE" id="PS50113"/>
    </source>
</evidence>
<feature type="coiled-coil region" evidence="1">
    <location>
        <begin position="108"/>
        <end position="135"/>
    </location>
</feature>
<dbReference type="InterPro" id="IPR013767">
    <property type="entry name" value="PAS_fold"/>
</dbReference>
<dbReference type="Pfam" id="PF00989">
    <property type="entry name" value="PAS"/>
    <property type="match status" value="1"/>
</dbReference>
<dbReference type="GO" id="GO:0000160">
    <property type="term" value="P:phosphorelay signal transduction system"/>
    <property type="evidence" value="ECO:0007669"/>
    <property type="project" value="InterPro"/>
</dbReference>
<feature type="domain" description="Response regulatory" evidence="2">
    <location>
        <begin position="1"/>
        <end position="105"/>
    </location>
</feature>
<dbReference type="PANTHER" id="PTHR44757:SF2">
    <property type="entry name" value="BIOFILM ARCHITECTURE MAINTENANCE PROTEIN MBAA"/>
    <property type="match status" value="1"/>
</dbReference>
<dbReference type="SUPFAM" id="SSF55785">
    <property type="entry name" value="PYP-like sensor domain (PAS domain)"/>
    <property type="match status" value="1"/>
</dbReference>
<evidence type="ECO:0000259" key="2">
    <source>
        <dbReference type="PROSITE" id="PS50110"/>
    </source>
</evidence>
<dbReference type="SMART" id="SM00091">
    <property type="entry name" value="PAS"/>
    <property type="match status" value="1"/>
</dbReference>
<feature type="domain" description="PAS" evidence="3">
    <location>
        <begin position="125"/>
        <end position="195"/>
    </location>
</feature>
<evidence type="ECO:0008006" key="6">
    <source>
        <dbReference type="Google" id="ProtNLM"/>
    </source>
</evidence>
<dbReference type="NCBIfam" id="TIGR00229">
    <property type="entry name" value="sensory_box"/>
    <property type="match status" value="1"/>
</dbReference>
<reference evidence="5" key="1">
    <citation type="journal article" date="2014" name="Front. Microbiol.">
        <title>High frequency of phylogenetically diverse reductive dehalogenase-homologous genes in deep subseafloor sedimentary metagenomes.</title>
        <authorList>
            <person name="Kawai M."/>
            <person name="Futagami T."/>
            <person name="Toyoda A."/>
            <person name="Takaki Y."/>
            <person name="Nishi S."/>
            <person name="Hori S."/>
            <person name="Arai W."/>
            <person name="Tsubouchi T."/>
            <person name="Morono Y."/>
            <person name="Uchiyama I."/>
            <person name="Ito T."/>
            <person name="Fujiyama A."/>
            <person name="Inagaki F."/>
            <person name="Takami H."/>
        </authorList>
    </citation>
    <scope>NUCLEOTIDE SEQUENCE</scope>
    <source>
        <strain evidence="5">Expedition CK06-06</strain>
    </source>
</reference>
<accession>X0XNK5</accession>
<dbReference type="SMART" id="SM00448">
    <property type="entry name" value="REC"/>
    <property type="match status" value="1"/>
</dbReference>
<dbReference type="SUPFAM" id="SSF52172">
    <property type="entry name" value="CheY-like"/>
    <property type="match status" value="1"/>
</dbReference>
<dbReference type="CDD" id="cd00130">
    <property type="entry name" value="PAS"/>
    <property type="match status" value="1"/>
</dbReference>